<dbReference type="Gene3D" id="2.160.20.10">
    <property type="entry name" value="Single-stranded right-handed beta-helix, Pectin lyase-like"/>
    <property type="match status" value="1"/>
</dbReference>
<proteinExistence type="inferred from homology"/>
<name>A0ABR2G697_9ROSI</name>
<gene>
    <name evidence="11" type="ORF">V6N12_064186</name>
</gene>
<feature type="active site" evidence="8">
    <location>
        <position position="302"/>
    </location>
</feature>
<dbReference type="SUPFAM" id="SSF51126">
    <property type="entry name" value="Pectin lyase-like"/>
    <property type="match status" value="1"/>
</dbReference>
<keyword evidence="12" id="KW-1185">Reference proteome</keyword>
<feature type="signal peptide" evidence="10">
    <location>
        <begin position="1"/>
        <end position="25"/>
    </location>
</feature>
<dbReference type="SMART" id="SM00710">
    <property type="entry name" value="PbH1"/>
    <property type="match status" value="4"/>
</dbReference>
<dbReference type="PROSITE" id="PS00502">
    <property type="entry name" value="POLYGALACTURONASE"/>
    <property type="match status" value="1"/>
</dbReference>
<dbReference type="PANTHER" id="PTHR31375">
    <property type="match status" value="1"/>
</dbReference>
<keyword evidence="7" id="KW-0961">Cell wall biogenesis/degradation</keyword>
<dbReference type="InterPro" id="IPR000743">
    <property type="entry name" value="Glyco_hydro_28"/>
</dbReference>
<evidence type="ECO:0000256" key="5">
    <source>
        <dbReference type="ARBA" id="ARBA00022801"/>
    </source>
</evidence>
<keyword evidence="3" id="KW-0134">Cell wall</keyword>
<keyword evidence="4" id="KW-0964">Secreted</keyword>
<reference evidence="11 12" key="1">
    <citation type="journal article" date="2024" name="G3 (Bethesda)">
        <title>Genome assembly of Hibiscus sabdariffa L. provides insights into metabolisms of medicinal natural products.</title>
        <authorList>
            <person name="Kim T."/>
        </authorList>
    </citation>
    <scope>NUCLEOTIDE SEQUENCE [LARGE SCALE GENOMIC DNA]</scope>
    <source>
        <strain evidence="11">TK-2024</strain>
        <tissue evidence="11">Old leaves</tissue>
    </source>
</reference>
<keyword evidence="10" id="KW-0732">Signal</keyword>
<comment type="similarity">
    <text evidence="2 9">Belongs to the glycosyl hydrolase 28 family.</text>
</comment>
<organism evidence="11 12">
    <name type="scientific">Hibiscus sabdariffa</name>
    <name type="common">roselle</name>
    <dbReference type="NCBI Taxonomy" id="183260"/>
    <lineage>
        <taxon>Eukaryota</taxon>
        <taxon>Viridiplantae</taxon>
        <taxon>Streptophyta</taxon>
        <taxon>Embryophyta</taxon>
        <taxon>Tracheophyta</taxon>
        <taxon>Spermatophyta</taxon>
        <taxon>Magnoliopsida</taxon>
        <taxon>eudicotyledons</taxon>
        <taxon>Gunneridae</taxon>
        <taxon>Pentapetalae</taxon>
        <taxon>rosids</taxon>
        <taxon>malvids</taxon>
        <taxon>Malvales</taxon>
        <taxon>Malvaceae</taxon>
        <taxon>Malvoideae</taxon>
        <taxon>Hibiscus</taxon>
    </lineage>
</organism>
<evidence type="ECO:0008006" key="13">
    <source>
        <dbReference type="Google" id="ProtNLM"/>
    </source>
</evidence>
<accession>A0ABR2G697</accession>
<dbReference type="Pfam" id="PF00295">
    <property type="entry name" value="Glyco_hydro_28"/>
    <property type="match status" value="1"/>
</dbReference>
<keyword evidence="6 9" id="KW-0326">Glycosidase</keyword>
<evidence type="ECO:0000256" key="3">
    <source>
        <dbReference type="ARBA" id="ARBA00022512"/>
    </source>
</evidence>
<evidence type="ECO:0000256" key="2">
    <source>
        <dbReference type="ARBA" id="ARBA00008834"/>
    </source>
</evidence>
<dbReference type="InterPro" id="IPR011050">
    <property type="entry name" value="Pectin_lyase_fold/virulence"/>
</dbReference>
<evidence type="ECO:0000256" key="4">
    <source>
        <dbReference type="ARBA" id="ARBA00022525"/>
    </source>
</evidence>
<evidence type="ECO:0000313" key="11">
    <source>
        <dbReference type="EMBL" id="KAK8595672.1"/>
    </source>
</evidence>
<evidence type="ECO:0000256" key="1">
    <source>
        <dbReference type="ARBA" id="ARBA00004191"/>
    </source>
</evidence>
<protein>
    <recommendedName>
        <fullName evidence="13">Polygalacturonase</fullName>
    </recommendedName>
</protein>
<evidence type="ECO:0000256" key="6">
    <source>
        <dbReference type="ARBA" id="ARBA00023295"/>
    </source>
</evidence>
<evidence type="ECO:0000256" key="8">
    <source>
        <dbReference type="PROSITE-ProRule" id="PRU10052"/>
    </source>
</evidence>
<evidence type="ECO:0000313" key="12">
    <source>
        <dbReference type="Proteomes" id="UP001472677"/>
    </source>
</evidence>
<comment type="caution">
    <text evidence="11">The sequence shown here is derived from an EMBL/GenBank/DDBJ whole genome shotgun (WGS) entry which is preliminary data.</text>
</comment>
<evidence type="ECO:0000256" key="9">
    <source>
        <dbReference type="RuleBase" id="RU361169"/>
    </source>
</evidence>
<dbReference type="InterPro" id="IPR006626">
    <property type="entry name" value="PbH1"/>
</dbReference>
<feature type="chain" id="PRO_5045280072" description="Polygalacturonase" evidence="10">
    <location>
        <begin position="26"/>
        <end position="459"/>
    </location>
</feature>
<evidence type="ECO:0000256" key="7">
    <source>
        <dbReference type="ARBA" id="ARBA00023316"/>
    </source>
</evidence>
<keyword evidence="5 9" id="KW-0378">Hydrolase</keyword>
<comment type="subcellular location">
    <subcellularLocation>
        <location evidence="1">Secreted</location>
        <location evidence="1">Cell wall</location>
    </subcellularLocation>
</comment>
<dbReference type="EMBL" id="JBBPBM010000002">
    <property type="protein sequence ID" value="KAK8595672.1"/>
    <property type="molecule type" value="Genomic_DNA"/>
</dbReference>
<sequence>MAACFALVVLILRMLCSNIVYDVVAMKPEVVDVLDFGAVGDGTADSSEAFLKAWDLVCSREIENGVRILLVPENQTFLLHPVTFSGPCKAKEIKFLVWVNWPFPSSFSGKRQPDSYYLIKQIMGRIVSPVSPETWEGLDRGKWLTFHGVSGLKIKGRGEIDGRGWGWWNQSCRYHPHLEGCTSLAPTVRRSFDFDLLHLQAMILMHLQAMIFESCKTSSLSQVRLINSSQTHVLISGTNDFIVDDVVITAPETSPNTDGIHISSASNIFIRNSIIGTGDDCVSIGDHTTNIHISHVRCGPGHGISIGSLGKSGNFVQVQNIRVKTVSFKGTTNGARIKTWQVGKGYIRGVTFENLFFHSVKNPIIIDQNYCDVRGACRELETGVKVKDVVYKNLRGTSSTEVAITLNCSRSVSCTGLLLQSVLLKSAVTGKNVSSSCINAHGAAIGVVQPAPCFQDFDY</sequence>
<evidence type="ECO:0000256" key="10">
    <source>
        <dbReference type="SAM" id="SignalP"/>
    </source>
</evidence>
<dbReference type="Proteomes" id="UP001472677">
    <property type="component" value="Unassembled WGS sequence"/>
</dbReference>
<dbReference type="InterPro" id="IPR012334">
    <property type="entry name" value="Pectin_lyas_fold"/>
</dbReference>